<comment type="caution">
    <text evidence="2">The sequence shown here is derived from an EMBL/GenBank/DDBJ whole genome shotgun (WGS) entry which is preliminary data.</text>
</comment>
<dbReference type="PANTHER" id="PTHR31047:SF0">
    <property type="entry name" value="MEIOTICALLY UP-REGULATED GENE 157 PROTEIN"/>
    <property type="match status" value="1"/>
</dbReference>
<proteinExistence type="predicted"/>
<dbReference type="PANTHER" id="PTHR31047">
    <property type="entry name" value="MEIOTICALLY UP-REGULATED GENE 157 PROTEIN"/>
    <property type="match status" value="1"/>
</dbReference>
<dbReference type="EMBL" id="BAABAB010000040">
    <property type="protein sequence ID" value="GAA3636114.1"/>
    <property type="molecule type" value="Genomic_DNA"/>
</dbReference>
<organism evidence="2 3">
    <name type="scientific">Microlunatus ginsengisoli</name>
    <dbReference type="NCBI Taxonomy" id="363863"/>
    <lineage>
        <taxon>Bacteria</taxon>
        <taxon>Bacillati</taxon>
        <taxon>Actinomycetota</taxon>
        <taxon>Actinomycetes</taxon>
        <taxon>Propionibacteriales</taxon>
        <taxon>Propionibacteriaceae</taxon>
        <taxon>Microlunatus</taxon>
    </lineage>
</organism>
<evidence type="ECO:0000256" key="1">
    <source>
        <dbReference type="SAM" id="MobiDB-lite"/>
    </source>
</evidence>
<dbReference type="RefSeq" id="WP_344808524.1">
    <property type="nucleotide sequence ID" value="NZ_BAABAB010000040.1"/>
</dbReference>
<dbReference type="Proteomes" id="UP001501490">
    <property type="component" value="Unassembled WGS sequence"/>
</dbReference>
<gene>
    <name evidence="2" type="ORF">GCM10022236_43410</name>
</gene>
<dbReference type="Pfam" id="PF06824">
    <property type="entry name" value="Glyco_hydro_125"/>
    <property type="match status" value="1"/>
</dbReference>
<feature type="region of interest" description="Disordered" evidence="1">
    <location>
        <begin position="176"/>
        <end position="198"/>
    </location>
</feature>
<dbReference type="InterPro" id="IPR012341">
    <property type="entry name" value="6hp_glycosidase-like_sf"/>
</dbReference>
<keyword evidence="2" id="KW-0378">Hydrolase</keyword>
<dbReference type="InterPro" id="IPR008928">
    <property type="entry name" value="6-hairpin_glycosidase_sf"/>
</dbReference>
<protein>
    <submittedName>
        <fullName evidence="2">Glycoside hydrolase family 125 protein</fullName>
    </submittedName>
</protein>
<keyword evidence="3" id="KW-1185">Reference proteome</keyword>
<dbReference type="SUPFAM" id="SSF48208">
    <property type="entry name" value="Six-hairpin glycosidases"/>
    <property type="match status" value="1"/>
</dbReference>
<accession>A0ABP7AN25</accession>
<evidence type="ECO:0000313" key="3">
    <source>
        <dbReference type="Proteomes" id="UP001501490"/>
    </source>
</evidence>
<dbReference type="GO" id="GO:0016787">
    <property type="term" value="F:hydrolase activity"/>
    <property type="evidence" value="ECO:0007669"/>
    <property type="project" value="UniProtKB-KW"/>
</dbReference>
<reference evidence="3" key="1">
    <citation type="journal article" date="2019" name="Int. J. Syst. Evol. Microbiol.">
        <title>The Global Catalogue of Microorganisms (GCM) 10K type strain sequencing project: providing services to taxonomists for standard genome sequencing and annotation.</title>
        <authorList>
            <consortium name="The Broad Institute Genomics Platform"/>
            <consortium name="The Broad Institute Genome Sequencing Center for Infectious Disease"/>
            <person name="Wu L."/>
            <person name="Ma J."/>
        </authorList>
    </citation>
    <scope>NUCLEOTIDE SEQUENCE [LARGE SCALE GENOMIC DNA]</scope>
    <source>
        <strain evidence="3">JCM 16929</strain>
    </source>
</reference>
<name>A0ABP7AN25_9ACTN</name>
<evidence type="ECO:0000313" key="2">
    <source>
        <dbReference type="EMBL" id="GAA3636114.1"/>
    </source>
</evidence>
<dbReference type="PIRSF" id="PIRSF028846">
    <property type="entry name" value="UCP028846"/>
    <property type="match status" value="1"/>
</dbReference>
<sequence length="433" mass="47489">MDVYTPAMATDVIEGIGDALGPAVAAVFSGCFLDTLEHTIALSAGGSAFVVTGDIPAMWLRDSTVQLTPYLHFLERDPKLAQSAIAVSRRQLACIDRDPYANAFNQGPDGAGHWSDQTEMSPWVWERKYEVDSLAYPVQLAYDIWTLTGRTEHLELFPTVARSIVGVWRTEQDHDQTSSYRFERPGSPGDSLARRGLGRPTGHTGLTWSAFRPSDDTCVYNYNVPANMLAFVELSHIAELADAVFDDWELAADARDLRDSIGRGLTGYAVTTGPSQEPVYAYELDGLGGVLVMDDANTPSLLSLPLIGWCELDDPLYQRTRAFLLSEANPTFSRGAAAAGIGSPHTPPGSIWPIALAVQGLTALDHGERDRMLSTLMATHADTDRMHESFDKDDPTIYTRPWFSWANAMFCELALDCAGMRTYRRTAAGTVLR</sequence>
<dbReference type="SMART" id="SM01149">
    <property type="entry name" value="DUF1237"/>
    <property type="match status" value="1"/>
</dbReference>
<dbReference type="InterPro" id="IPR008313">
    <property type="entry name" value="GH125"/>
</dbReference>
<dbReference type="Gene3D" id="1.50.10.10">
    <property type="match status" value="1"/>
</dbReference>